<reference evidence="2" key="1">
    <citation type="submission" date="2020-04" db="EMBL/GenBank/DDBJ databases">
        <authorList>
            <person name="Chiriac C."/>
            <person name="Salcher M."/>
            <person name="Ghai R."/>
            <person name="Kavagutti S V."/>
        </authorList>
    </citation>
    <scope>NUCLEOTIDE SEQUENCE</scope>
</reference>
<organism evidence="2">
    <name type="scientific">uncultured Caudovirales phage</name>
    <dbReference type="NCBI Taxonomy" id="2100421"/>
    <lineage>
        <taxon>Viruses</taxon>
        <taxon>Duplodnaviria</taxon>
        <taxon>Heunggongvirae</taxon>
        <taxon>Uroviricota</taxon>
        <taxon>Caudoviricetes</taxon>
        <taxon>Peduoviridae</taxon>
        <taxon>Maltschvirus</taxon>
        <taxon>Maltschvirus maltsch</taxon>
    </lineage>
</organism>
<feature type="region of interest" description="Disordered" evidence="1">
    <location>
        <begin position="87"/>
        <end position="141"/>
    </location>
</feature>
<gene>
    <name evidence="2" type="ORF">UFOVP706_21</name>
</gene>
<evidence type="ECO:0000256" key="1">
    <source>
        <dbReference type="SAM" id="MobiDB-lite"/>
    </source>
</evidence>
<feature type="compositionally biased region" description="Low complexity" evidence="1">
    <location>
        <begin position="96"/>
        <end position="116"/>
    </location>
</feature>
<sequence>MQTFSLVASTRAITLPVRVKSPLDGRVTKVLPHPRAVRVHNGALVLERGGRLPAIVAIEDGHAVVLGNTGPTIPDDADVNALAPMWRTEAPRTSVPTTKPTAPKAPKGAAANAPAKGSPEAKAQMAALRAKQTPKGSKTPDIAGLAKQVEQLTAAMAMLTELVKR</sequence>
<accession>A0A6J5NFW9</accession>
<protein>
    <submittedName>
        <fullName evidence="2">Uncharacterized protein</fullName>
    </submittedName>
</protein>
<evidence type="ECO:0000313" key="2">
    <source>
        <dbReference type="EMBL" id="CAB4158640.1"/>
    </source>
</evidence>
<name>A0A6J5NFW9_9CAUD</name>
<dbReference type="EMBL" id="LR796682">
    <property type="protein sequence ID" value="CAB4158640.1"/>
    <property type="molecule type" value="Genomic_DNA"/>
</dbReference>
<proteinExistence type="predicted"/>